<evidence type="ECO:0000259" key="5">
    <source>
        <dbReference type="PROSITE" id="PS50075"/>
    </source>
</evidence>
<feature type="transmembrane region" description="Helical" evidence="4">
    <location>
        <begin position="875"/>
        <end position="902"/>
    </location>
</feature>
<dbReference type="SMART" id="SM00823">
    <property type="entry name" value="PKS_PP"/>
    <property type="match status" value="1"/>
</dbReference>
<dbReference type="Gene3D" id="1.10.1200.10">
    <property type="entry name" value="ACP-like"/>
    <property type="match status" value="1"/>
</dbReference>
<dbReference type="PROSITE" id="PS50075">
    <property type="entry name" value="CARRIER"/>
    <property type="match status" value="1"/>
</dbReference>
<feature type="transmembrane region" description="Helical" evidence="4">
    <location>
        <begin position="1106"/>
        <end position="1133"/>
    </location>
</feature>
<evidence type="ECO:0000256" key="3">
    <source>
        <dbReference type="SAM" id="MobiDB-lite"/>
    </source>
</evidence>
<proteinExistence type="predicted"/>
<dbReference type="EMBL" id="MU003765">
    <property type="protein sequence ID" value="KAF2726197.1"/>
    <property type="molecule type" value="Genomic_DNA"/>
</dbReference>
<dbReference type="InterPro" id="IPR020806">
    <property type="entry name" value="PKS_PP-bd"/>
</dbReference>
<dbReference type="Gene3D" id="3.30.300.30">
    <property type="match status" value="1"/>
</dbReference>
<dbReference type="PANTHER" id="PTHR43201:SF10">
    <property type="entry name" value="CARRIER DOMAIN-CONTAINING PROTEIN"/>
    <property type="match status" value="1"/>
</dbReference>
<evidence type="ECO:0000256" key="2">
    <source>
        <dbReference type="ARBA" id="ARBA00022553"/>
    </source>
</evidence>
<dbReference type="InterPro" id="IPR000873">
    <property type="entry name" value="AMP-dep_synth/lig_dom"/>
</dbReference>
<dbReference type="Gene3D" id="3.40.50.12780">
    <property type="entry name" value="N-terminal domain of ligase-like"/>
    <property type="match status" value="1"/>
</dbReference>
<evidence type="ECO:0000313" key="6">
    <source>
        <dbReference type="EMBL" id="KAF2726197.1"/>
    </source>
</evidence>
<keyword evidence="1" id="KW-0596">Phosphopantetheine</keyword>
<feature type="domain" description="Carrier" evidence="5">
    <location>
        <begin position="766"/>
        <end position="843"/>
    </location>
</feature>
<evidence type="ECO:0000256" key="4">
    <source>
        <dbReference type="SAM" id="Phobius"/>
    </source>
</evidence>
<dbReference type="InterPro" id="IPR045851">
    <property type="entry name" value="AMP-bd_C_sf"/>
</dbReference>
<dbReference type="GO" id="GO:0006631">
    <property type="term" value="P:fatty acid metabolic process"/>
    <property type="evidence" value="ECO:0007669"/>
    <property type="project" value="TreeGrafter"/>
</dbReference>
<dbReference type="GO" id="GO:0031956">
    <property type="term" value="F:medium-chain fatty acid-CoA ligase activity"/>
    <property type="evidence" value="ECO:0007669"/>
    <property type="project" value="TreeGrafter"/>
</dbReference>
<feature type="region of interest" description="Disordered" evidence="3">
    <location>
        <begin position="1352"/>
        <end position="1373"/>
    </location>
</feature>
<feature type="transmembrane region" description="Helical" evidence="4">
    <location>
        <begin position="1157"/>
        <end position="1181"/>
    </location>
</feature>
<feature type="transmembrane region" description="Helical" evidence="4">
    <location>
        <begin position="922"/>
        <end position="947"/>
    </location>
</feature>
<feature type="transmembrane region" description="Helical" evidence="4">
    <location>
        <begin position="1503"/>
        <end position="1529"/>
    </location>
</feature>
<sequence>MASLLTADEQRTSQAFLNEVLGRPQINQSTLLATIPHSSQPSYAPLYILSNVLSRHPSGWPLFNLLQIYTKFWKLLPEDAKAGRCSVDATSLLDQVSRQCKGAYTGLSNLLHSDSDDNAIIDPETSKSITHRQLRTLVDKFSLPSLGSCPSKPVVAVSIPNGALLALTVLAATTYYTVAPLAHGTGVGAQQFKTDVLQSKTNIVLAIEADVNRLGLKDSWLKDAGIQVFLVSLGDDMNLALTNVDGRPALAASHTRPDPNTADDIGIMLFTSGTSGTKKLVPLRVHSLVSGVAMVIESWGLTKSSRCLNQMPLNHVGGLVRNLFAPVMSGGSLIACSAYDAGLFWDAVEDWAPTWYYASPTMHQGYLQTGEDRPESVAKSRIQLVCNAAGGLLPSLACQIRDTFSNQRQRCIVLPSYGMTECMPISTPPLDYQLDRTGTSGISVGPEIAILDGNDARMPVGTIGRISVRGAPVFGGYLKNNDIIDTSCFNVDGFFDTGDLGYLDADGYLYITGRSKEVINRGGELISPFEVEEAIVIAASTPDSRIQGRISKALAFSVTHDTLQEVVGIAVVTPPGSKRACLRDIQESLKSSLGKVKIPVLVVYMDGGVPTNNNKVLRIKLADRLGLPEISDSTPQAERYYEAVCPPANTALSVPIECGSVSAQYHCLEEACFKSLPRDVDIYVRADPSGFYPDLVLAPKSPATPIPPVSQDTLITKLAEMLHGYNVPSKVFQLDQPFPRDNSGKIHRDEVNVLLHPKKGASAGNGSTSDVESKVAAIFAQILELGQDDISSASDFFDLGGDSMKAGRLLSLLRKEFQLRLPIDVLFNNKEVGSLALLIAERMPKSQPKQNVGNSTQPLELAPGCTETYSSSNPFVLFMQLLPIGLIFPMRRALTWTVFMYFLMYTQRFITADSVPGRLVNLVLSITIGRLVTKAVTPFVAIAFKWIVVGRYREGLYPMWGPYWCRWWITQKVIAIGGMGFFGLNSYTKAVYFRLLGAKIGKGVSLAKGITLGEYDLITIEDNAVLERCIVRPFAAERNTTMYLGRIHIGTNASVGLASIVAPGTKIPANACIGPNSSSWEAGSSDEGNRDLAASKIPKAHWALEYLIGFPIAVVTKFIGALPWLLCLVALVLHEPASSNDMLASVIQWFASPQRVLFHYVALVANFSLGPVFFFFSVLVVKKTFDLLCGGPLKPSSIDQRSNMSIFRSQLIRTLMPAKTLHGVSELLGSHYEGTSVLYRLMGAKVGQRVYWPGTGPSVQDYDQLEIGNDVVFGSRSHLVNSDGYGSEKVVIGDGAMIADRVVLLPGVRVGQATVMGSGALTKRATVYPPSTTWVGSKNNEAICLSQSAATAVPGPSNTVEEEITPLSSGQSTPKLPTSNFFSLNSSTTTLRPSGFTSETSSINDKSQPRFNEKDLTAVLTSTQDSENSEKPSLSPFGRAFYEGKAPYRVWGQFTIFCYSTLIIVVTATYWNVSSISALQIIARLFKDNIPAMGQTPTRPLTLYATFLGIIMAIMAVQTVLALAVIIAAKWILMGRRTQGNYDWDKSPYCQRWQLFLKIEVLRRNCYGGNGILGLLTGSWWIATYFRLLGANIGKDCALFAGGLPSLYFTEPDLLTLGDRVSVDDASLVGHVNSRGKFDLNPLYVGSRSVLRTGSRLLSGAKMEADTCLLEHTLVMAGDVVDAGCTYQGWPAEEFKDARIPTMKIVPKWEVA</sequence>
<gene>
    <name evidence="6" type="ORF">K431DRAFT_280223</name>
</gene>
<keyword evidence="7" id="KW-1185">Reference proteome</keyword>
<protein>
    <submittedName>
        <fullName evidence="6">Acetyl-CoA synthetase-like protein</fullName>
    </submittedName>
</protein>
<name>A0A9P4QF90_9PEZI</name>
<dbReference type="Proteomes" id="UP000799441">
    <property type="component" value="Unassembled WGS sequence"/>
</dbReference>
<accession>A0A9P4QF90</accession>
<feature type="transmembrane region" description="Helical" evidence="4">
    <location>
        <begin position="1456"/>
        <end position="1483"/>
    </location>
</feature>
<dbReference type="GO" id="GO:0031177">
    <property type="term" value="F:phosphopantetheine binding"/>
    <property type="evidence" value="ECO:0007669"/>
    <property type="project" value="InterPro"/>
</dbReference>
<dbReference type="SUPFAM" id="SSF47336">
    <property type="entry name" value="ACP-like"/>
    <property type="match status" value="1"/>
</dbReference>
<dbReference type="InterPro" id="IPR011004">
    <property type="entry name" value="Trimer_LpxA-like_sf"/>
</dbReference>
<organism evidence="6 7">
    <name type="scientific">Polychaeton citri CBS 116435</name>
    <dbReference type="NCBI Taxonomy" id="1314669"/>
    <lineage>
        <taxon>Eukaryota</taxon>
        <taxon>Fungi</taxon>
        <taxon>Dikarya</taxon>
        <taxon>Ascomycota</taxon>
        <taxon>Pezizomycotina</taxon>
        <taxon>Dothideomycetes</taxon>
        <taxon>Dothideomycetidae</taxon>
        <taxon>Capnodiales</taxon>
        <taxon>Capnodiaceae</taxon>
        <taxon>Polychaeton</taxon>
    </lineage>
</organism>
<dbReference type="SUPFAM" id="SSF56801">
    <property type="entry name" value="Acetyl-CoA synthetase-like"/>
    <property type="match status" value="1"/>
</dbReference>
<keyword evidence="4" id="KW-0472">Membrane</keyword>
<dbReference type="Pfam" id="PF00550">
    <property type="entry name" value="PP-binding"/>
    <property type="match status" value="1"/>
</dbReference>
<dbReference type="Pfam" id="PF00501">
    <property type="entry name" value="AMP-binding"/>
    <property type="match status" value="1"/>
</dbReference>
<evidence type="ECO:0000313" key="7">
    <source>
        <dbReference type="Proteomes" id="UP000799441"/>
    </source>
</evidence>
<dbReference type="OrthoDB" id="3633556at2759"/>
<dbReference type="InterPro" id="IPR009081">
    <property type="entry name" value="PP-bd_ACP"/>
</dbReference>
<keyword evidence="2" id="KW-0597">Phosphoprotein</keyword>
<dbReference type="InterPro" id="IPR042099">
    <property type="entry name" value="ANL_N_sf"/>
</dbReference>
<comment type="caution">
    <text evidence="6">The sequence shown here is derived from an EMBL/GenBank/DDBJ whole genome shotgun (WGS) entry which is preliminary data.</text>
</comment>
<keyword evidence="4" id="KW-1133">Transmembrane helix</keyword>
<keyword evidence="4" id="KW-0812">Transmembrane</keyword>
<dbReference type="PANTHER" id="PTHR43201">
    <property type="entry name" value="ACYL-COA SYNTHETASE"/>
    <property type="match status" value="1"/>
</dbReference>
<dbReference type="InterPro" id="IPR036736">
    <property type="entry name" value="ACP-like_sf"/>
</dbReference>
<feature type="transmembrane region" description="Helical" evidence="4">
    <location>
        <begin position="967"/>
        <end position="987"/>
    </location>
</feature>
<dbReference type="SUPFAM" id="SSF51161">
    <property type="entry name" value="Trimeric LpxA-like enzymes"/>
    <property type="match status" value="3"/>
</dbReference>
<reference evidence="6" key="1">
    <citation type="journal article" date="2020" name="Stud. Mycol.">
        <title>101 Dothideomycetes genomes: a test case for predicting lifestyles and emergence of pathogens.</title>
        <authorList>
            <person name="Haridas S."/>
            <person name="Albert R."/>
            <person name="Binder M."/>
            <person name="Bloem J."/>
            <person name="Labutti K."/>
            <person name="Salamov A."/>
            <person name="Andreopoulos B."/>
            <person name="Baker S."/>
            <person name="Barry K."/>
            <person name="Bills G."/>
            <person name="Bluhm B."/>
            <person name="Cannon C."/>
            <person name="Castanera R."/>
            <person name="Culley D."/>
            <person name="Daum C."/>
            <person name="Ezra D."/>
            <person name="Gonzalez J."/>
            <person name="Henrissat B."/>
            <person name="Kuo A."/>
            <person name="Liang C."/>
            <person name="Lipzen A."/>
            <person name="Lutzoni F."/>
            <person name="Magnuson J."/>
            <person name="Mondo S."/>
            <person name="Nolan M."/>
            <person name="Ohm R."/>
            <person name="Pangilinan J."/>
            <person name="Park H.-J."/>
            <person name="Ramirez L."/>
            <person name="Alfaro M."/>
            <person name="Sun H."/>
            <person name="Tritt A."/>
            <person name="Yoshinaga Y."/>
            <person name="Zwiers L.-H."/>
            <person name="Turgeon B."/>
            <person name="Goodwin S."/>
            <person name="Spatafora J."/>
            <person name="Crous P."/>
            <person name="Grigoriev I."/>
        </authorList>
    </citation>
    <scope>NUCLEOTIDE SEQUENCE</scope>
    <source>
        <strain evidence="6">CBS 116435</strain>
    </source>
</reference>
<dbReference type="Gene3D" id="2.160.10.10">
    <property type="entry name" value="Hexapeptide repeat proteins"/>
    <property type="match status" value="2"/>
</dbReference>
<evidence type="ECO:0000256" key="1">
    <source>
        <dbReference type="ARBA" id="ARBA00022450"/>
    </source>
</evidence>